<dbReference type="GO" id="GO:0000160">
    <property type="term" value="P:phosphorelay signal transduction system"/>
    <property type="evidence" value="ECO:0007669"/>
    <property type="project" value="InterPro"/>
</dbReference>
<name>A0A916YPB3_9SPHN</name>
<dbReference type="Proteomes" id="UP000598997">
    <property type="component" value="Unassembled WGS sequence"/>
</dbReference>
<evidence type="ECO:0000313" key="2">
    <source>
        <dbReference type="Proteomes" id="UP000598997"/>
    </source>
</evidence>
<dbReference type="RefSeq" id="WP_066762305.1">
    <property type="nucleotide sequence ID" value="NZ_BMIO01000019.1"/>
</dbReference>
<gene>
    <name evidence="1" type="ORF">GCM10010989_30490</name>
</gene>
<dbReference type="OrthoDB" id="7429195at2"/>
<dbReference type="EMBL" id="BMIO01000019">
    <property type="protein sequence ID" value="GGD54226.1"/>
    <property type="molecule type" value="Genomic_DNA"/>
</dbReference>
<dbReference type="SUPFAM" id="SSF47226">
    <property type="entry name" value="Histidine-containing phosphotransfer domain, HPT domain"/>
    <property type="match status" value="1"/>
</dbReference>
<comment type="caution">
    <text evidence="1">The sequence shown here is derived from an EMBL/GenBank/DDBJ whole genome shotgun (WGS) entry which is preliminary data.</text>
</comment>
<proteinExistence type="predicted"/>
<dbReference type="AlphaFoldDB" id="A0A916YPB3"/>
<evidence type="ECO:0008006" key="3">
    <source>
        <dbReference type="Google" id="ProtNLM"/>
    </source>
</evidence>
<organism evidence="1 2">
    <name type="scientific">Croceicoccus pelagius</name>
    <dbReference type="NCBI Taxonomy" id="1703341"/>
    <lineage>
        <taxon>Bacteria</taxon>
        <taxon>Pseudomonadati</taxon>
        <taxon>Pseudomonadota</taxon>
        <taxon>Alphaproteobacteria</taxon>
        <taxon>Sphingomonadales</taxon>
        <taxon>Erythrobacteraceae</taxon>
        <taxon>Croceicoccus</taxon>
    </lineage>
</organism>
<accession>A0A916YPB3</accession>
<keyword evidence="2" id="KW-1185">Reference proteome</keyword>
<sequence>MNDFEGRFAALRVRFRDRLYEERDWFATFAAGDSAFDIEVARDRSHRLCGIAGSMDYGAVSDAACALERILMQNGAQSDFSACIFDLLATLDAALA</sequence>
<evidence type="ECO:0000313" key="1">
    <source>
        <dbReference type="EMBL" id="GGD54226.1"/>
    </source>
</evidence>
<reference evidence="1 2" key="1">
    <citation type="journal article" date="2014" name="Int. J. Syst. Evol. Microbiol.">
        <title>Complete genome sequence of Corynebacterium casei LMG S-19264T (=DSM 44701T), isolated from a smear-ripened cheese.</title>
        <authorList>
            <consortium name="US DOE Joint Genome Institute (JGI-PGF)"/>
            <person name="Walter F."/>
            <person name="Albersmeier A."/>
            <person name="Kalinowski J."/>
            <person name="Ruckert C."/>
        </authorList>
    </citation>
    <scope>NUCLEOTIDE SEQUENCE [LARGE SCALE GENOMIC DNA]</scope>
    <source>
        <strain evidence="1 2">CGMCC 1.15358</strain>
    </source>
</reference>
<protein>
    <recommendedName>
        <fullName evidence="3">HPt domain-containing protein</fullName>
    </recommendedName>
</protein>
<dbReference type="InterPro" id="IPR036641">
    <property type="entry name" value="HPT_dom_sf"/>
</dbReference>